<comment type="similarity">
    <text evidence="2 14">In the C-terminal section; belongs to the peptidase M41 family.</text>
</comment>
<organism evidence="17 18">
    <name type="scientific">Pseudoduganella rivuli</name>
    <dbReference type="NCBI Taxonomy" id="2666085"/>
    <lineage>
        <taxon>Bacteria</taxon>
        <taxon>Pseudomonadati</taxon>
        <taxon>Pseudomonadota</taxon>
        <taxon>Betaproteobacteria</taxon>
        <taxon>Burkholderiales</taxon>
        <taxon>Oxalobacteraceae</taxon>
        <taxon>Telluria group</taxon>
        <taxon>Pseudoduganella</taxon>
    </lineage>
</organism>
<dbReference type="PANTHER" id="PTHR23076">
    <property type="entry name" value="METALLOPROTEASE M41 FTSH"/>
    <property type="match status" value="1"/>
</dbReference>
<dbReference type="RefSeq" id="WP_154370865.1">
    <property type="nucleotide sequence ID" value="NZ_WKJJ01000001.1"/>
</dbReference>
<sequence length="652" mass="69205">MSTSPENQPDAGRGTWYLAAVAVMLLAMVAVAFMPSGAALEYGEFKRLLHAGKLSQLVVSEQEVSGILQADDLGALLPPARVKALDCAGQKQCPFHVVRLDEPFLVPQLEMAGVEFVGRRKNTLLGELAWWILPAFMLFILPRMMAKGGGMGSGGLLGIGRSHARVHAASTSGVRFADVAGIDEAKEELMELVEFLRNPERYRRLGGRIPKGVLIVGAPGTGKTLLAKAVAGEADVPFFSISGSEFVEMFVGVGAARVRDLFAQAVAKAPCIIFIDELDALGRARGLGGLEGGSSEHEHTLNQLLVEMDGFDSSSGVIILAATNRPEILDPALLRPGRFDRHIALDRPDLAGRQQILAVHLRRIKTGGGVDLAELAARTAGFAGADLANLVNEAALLAGRNGKDSVGPADFDEALERLVAGLEKKTRVMNATEKRTVAYHEAGHALVAESRAHADPVARISIIPRGIAALGYTRQLPTEDRYLLRKAELLDRLDVLLGGRVAEELVFGDASTGAQNDLQQATDLARHMVLQYGMSERVGLSSFEPANGAGGYMPGPGSRRGYSEYMARLADAEVASLLAAARDRVRATLARSRATLDALAQALLDRETLDRPAIDAILRPPALAAPGAAPAAPAAAMVECAMPEQLISNGTM</sequence>
<dbReference type="GO" id="GO:0008270">
    <property type="term" value="F:zinc ion binding"/>
    <property type="evidence" value="ECO:0007669"/>
    <property type="project" value="UniProtKB-UniRule"/>
</dbReference>
<evidence type="ECO:0000256" key="14">
    <source>
        <dbReference type="HAMAP-Rule" id="MF_01458"/>
    </source>
</evidence>
<evidence type="ECO:0000256" key="2">
    <source>
        <dbReference type="ARBA" id="ARBA00010044"/>
    </source>
</evidence>
<keyword evidence="12 14" id="KW-0472">Membrane</keyword>
<dbReference type="AlphaFoldDB" id="A0A7X2IID7"/>
<proteinExistence type="inferred from homology"/>
<dbReference type="GO" id="GO:0005524">
    <property type="term" value="F:ATP binding"/>
    <property type="evidence" value="ECO:0007669"/>
    <property type="project" value="UniProtKB-UniRule"/>
</dbReference>
<name>A0A7X2IID7_9BURK</name>
<dbReference type="Gene3D" id="1.20.58.760">
    <property type="entry name" value="Peptidase M41"/>
    <property type="match status" value="1"/>
</dbReference>
<dbReference type="InterPro" id="IPR037219">
    <property type="entry name" value="Peptidase_M41-like"/>
</dbReference>
<evidence type="ECO:0000256" key="5">
    <source>
        <dbReference type="ARBA" id="ARBA00022723"/>
    </source>
</evidence>
<feature type="binding site" evidence="14">
    <location>
        <position position="444"/>
    </location>
    <ligand>
        <name>Zn(2+)</name>
        <dbReference type="ChEBI" id="CHEBI:29105"/>
        <note>catalytic</note>
    </ligand>
</feature>
<dbReference type="PROSITE" id="PS00674">
    <property type="entry name" value="AAA"/>
    <property type="match status" value="1"/>
</dbReference>
<keyword evidence="7 14" id="KW-0378">Hydrolase</keyword>
<keyword evidence="3 14" id="KW-0645">Protease</keyword>
<dbReference type="GO" id="GO:0004176">
    <property type="term" value="F:ATP-dependent peptidase activity"/>
    <property type="evidence" value="ECO:0007669"/>
    <property type="project" value="InterPro"/>
</dbReference>
<evidence type="ECO:0000313" key="17">
    <source>
        <dbReference type="EMBL" id="MRV70385.1"/>
    </source>
</evidence>
<feature type="binding site" evidence="14">
    <location>
        <position position="517"/>
    </location>
    <ligand>
        <name>Zn(2+)</name>
        <dbReference type="ChEBI" id="CHEBI:29105"/>
        <note>catalytic</note>
    </ligand>
</feature>
<evidence type="ECO:0000256" key="13">
    <source>
        <dbReference type="ARBA" id="ARBA00061570"/>
    </source>
</evidence>
<dbReference type="InterPro" id="IPR003593">
    <property type="entry name" value="AAA+_ATPase"/>
</dbReference>
<evidence type="ECO:0000256" key="7">
    <source>
        <dbReference type="ARBA" id="ARBA00022801"/>
    </source>
</evidence>
<comment type="caution">
    <text evidence="17">The sequence shown here is derived from an EMBL/GenBank/DDBJ whole genome shotgun (WGS) entry which is preliminary data.</text>
</comment>
<dbReference type="FunFam" id="1.20.58.760:FF:000001">
    <property type="entry name" value="ATP-dependent zinc metalloprotease FtsH"/>
    <property type="match status" value="1"/>
</dbReference>
<keyword evidence="14" id="KW-1003">Cell membrane</keyword>
<evidence type="ECO:0000256" key="8">
    <source>
        <dbReference type="ARBA" id="ARBA00022833"/>
    </source>
</evidence>
<dbReference type="EC" id="3.4.24.-" evidence="14"/>
<dbReference type="InterPro" id="IPR000642">
    <property type="entry name" value="Peptidase_M41"/>
</dbReference>
<keyword evidence="6 14" id="KW-0547">Nucleotide-binding</keyword>
<reference evidence="17 18" key="1">
    <citation type="submission" date="2019-11" db="EMBL/GenBank/DDBJ databases">
        <title>Novel species isolated from a subtropical stream in China.</title>
        <authorList>
            <person name="Lu H."/>
        </authorList>
    </citation>
    <scope>NUCLEOTIDE SEQUENCE [LARGE SCALE GENOMIC DNA]</scope>
    <source>
        <strain evidence="17 18">FT92W</strain>
    </source>
</reference>
<keyword evidence="4 14" id="KW-0812">Transmembrane</keyword>
<evidence type="ECO:0000256" key="11">
    <source>
        <dbReference type="ARBA" id="ARBA00023049"/>
    </source>
</evidence>
<dbReference type="SMART" id="SM00382">
    <property type="entry name" value="AAA"/>
    <property type="match status" value="1"/>
</dbReference>
<evidence type="ECO:0000256" key="12">
    <source>
        <dbReference type="ARBA" id="ARBA00023136"/>
    </source>
</evidence>
<evidence type="ECO:0000256" key="9">
    <source>
        <dbReference type="ARBA" id="ARBA00022840"/>
    </source>
</evidence>
<dbReference type="FunFam" id="3.40.50.300:FF:000001">
    <property type="entry name" value="ATP-dependent zinc metalloprotease FtsH"/>
    <property type="match status" value="1"/>
</dbReference>
<comment type="similarity">
    <text evidence="15">Belongs to the AAA ATPase family.</text>
</comment>
<keyword evidence="11 14" id="KW-0482">Metalloprotease</keyword>
<comment type="cofactor">
    <cofactor evidence="14">
        <name>Zn(2+)</name>
        <dbReference type="ChEBI" id="CHEBI:29105"/>
    </cofactor>
    <text evidence="14">Binds 1 zinc ion per subunit.</text>
</comment>
<dbReference type="PANTHER" id="PTHR23076:SF97">
    <property type="entry name" value="ATP-DEPENDENT ZINC METALLOPROTEASE YME1L1"/>
    <property type="match status" value="1"/>
</dbReference>
<evidence type="ECO:0000256" key="4">
    <source>
        <dbReference type="ARBA" id="ARBA00022692"/>
    </source>
</evidence>
<dbReference type="SUPFAM" id="SSF52540">
    <property type="entry name" value="P-loop containing nucleoside triphosphate hydrolases"/>
    <property type="match status" value="1"/>
</dbReference>
<dbReference type="Pfam" id="PF00004">
    <property type="entry name" value="AAA"/>
    <property type="match status" value="1"/>
</dbReference>
<dbReference type="CDD" id="cd19501">
    <property type="entry name" value="RecA-like_FtsH"/>
    <property type="match status" value="1"/>
</dbReference>
<dbReference type="InterPro" id="IPR005936">
    <property type="entry name" value="FtsH"/>
</dbReference>
<keyword evidence="10 14" id="KW-1133">Transmembrane helix</keyword>
<accession>A0A7X2IID7</accession>
<keyword evidence="9 14" id="KW-0067">ATP-binding</keyword>
<dbReference type="InterPro" id="IPR003959">
    <property type="entry name" value="ATPase_AAA_core"/>
</dbReference>
<evidence type="ECO:0000313" key="18">
    <source>
        <dbReference type="Proteomes" id="UP000446768"/>
    </source>
</evidence>
<comment type="function">
    <text evidence="14">Acts as a processive, ATP-dependent zinc metallopeptidase for both cytoplasmic and membrane proteins. Plays a role in the quality control of integral membrane proteins.</text>
</comment>
<gene>
    <name evidence="17" type="primary">hflB</name>
    <name evidence="14" type="synonym">ftsH</name>
    <name evidence="17" type="ORF">GJ700_01445</name>
</gene>
<keyword evidence="8 14" id="KW-0862">Zinc</keyword>
<evidence type="ECO:0000256" key="1">
    <source>
        <dbReference type="ARBA" id="ARBA00004370"/>
    </source>
</evidence>
<feature type="binding site" evidence="14">
    <location>
        <position position="440"/>
    </location>
    <ligand>
        <name>Zn(2+)</name>
        <dbReference type="ChEBI" id="CHEBI:29105"/>
        <note>catalytic</note>
    </ligand>
</feature>
<comment type="subunit">
    <text evidence="14">Homohexamer.</text>
</comment>
<dbReference type="Gene3D" id="3.40.50.300">
    <property type="entry name" value="P-loop containing nucleotide triphosphate hydrolases"/>
    <property type="match status" value="1"/>
</dbReference>
<dbReference type="GO" id="GO:0005886">
    <property type="term" value="C:plasma membrane"/>
    <property type="evidence" value="ECO:0007669"/>
    <property type="project" value="UniProtKB-SubCell"/>
</dbReference>
<feature type="binding site" evidence="14">
    <location>
        <begin position="217"/>
        <end position="224"/>
    </location>
    <ligand>
        <name>ATP</name>
        <dbReference type="ChEBI" id="CHEBI:30616"/>
    </ligand>
</feature>
<dbReference type="NCBIfam" id="TIGR01241">
    <property type="entry name" value="FtsH_fam"/>
    <property type="match status" value="1"/>
</dbReference>
<evidence type="ECO:0000256" key="3">
    <source>
        <dbReference type="ARBA" id="ARBA00022670"/>
    </source>
</evidence>
<dbReference type="FunFam" id="1.10.8.60:FF:000001">
    <property type="entry name" value="ATP-dependent zinc metalloprotease FtsH"/>
    <property type="match status" value="1"/>
</dbReference>
<keyword evidence="5 14" id="KW-0479">Metal-binding</keyword>
<evidence type="ECO:0000259" key="16">
    <source>
        <dbReference type="SMART" id="SM00382"/>
    </source>
</evidence>
<dbReference type="GO" id="GO:0016887">
    <property type="term" value="F:ATP hydrolysis activity"/>
    <property type="evidence" value="ECO:0007669"/>
    <property type="project" value="UniProtKB-UniRule"/>
</dbReference>
<dbReference type="GO" id="GO:0030163">
    <property type="term" value="P:protein catabolic process"/>
    <property type="evidence" value="ECO:0007669"/>
    <property type="project" value="UniProtKB-UniRule"/>
</dbReference>
<evidence type="ECO:0000256" key="6">
    <source>
        <dbReference type="ARBA" id="ARBA00022741"/>
    </source>
</evidence>
<dbReference type="Gene3D" id="1.10.8.60">
    <property type="match status" value="1"/>
</dbReference>
<dbReference type="SUPFAM" id="SSF140990">
    <property type="entry name" value="FtsH protease domain-like"/>
    <property type="match status" value="1"/>
</dbReference>
<dbReference type="InterPro" id="IPR003960">
    <property type="entry name" value="ATPase_AAA_CS"/>
</dbReference>
<feature type="transmembrane region" description="Helical" evidence="14">
    <location>
        <begin position="128"/>
        <end position="146"/>
    </location>
</feature>
<dbReference type="InterPro" id="IPR041569">
    <property type="entry name" value="AAA_lid_3"/>
</dbReference>
<evidence type="ECO:0000256" key="10">
    <source>
        <dbReference type="ARBA" id="ARBA00022989"/>
    </source>
</evidence>
<dbReference type="InterPro" id="IPR027417">
    <property type="entry name" value="P-loop_NTPase"/>
</dbReference>
<comment type="subcellular location">
    <subcellularLocation>
        <location evidence="14">Cell membrane</location>
        <topology evidence="14">Multi-pass membrane protein</topology>
        <orientation evidence="14">Cytoplasmic side</orientation>
    </subcellularLocation>
    <subcellularLocation>
        <location evidence="1">Membrane</location>
    </subcellularLocation>
</comment>
<feature type="transmembrane region" description="Helical" evidence="14">
    <location>
        <begin position="16"/>
        <end position="40"/>
    </location>
</feature>
<dbReference type="GO" id="GO:0006508">
    <property type="term" value="P:proteolysis"/>
    <property type="evidence" value="ECO:0007669"/>
    <property type="project" value="UniProtKB-KW"/>
</dbReference>
<protein>
    <recommendedName>
        <fullName evidence="14">ATP-dependent zinc metalloprotease FtsH</fullName>
        <ecNumber evidence="14">3.4.24.-</ecNumber>
    </recommendedName>
</protein>
<dbReference type="EMBL" id="WKJJ01000001">
    <property type="protein sequence ID" value="MRV70385.1"/>
    <property type="molecule type" value="Genomic_DNA"/>
</dbReference>
<dbReference type="HAMAP" id="MF_01458">
    <property type="entry name" value="FtsH"/>
    <property type="match status" value="1"/>
</dbReference>
<dbReference type="Proteomes" id="UP000446768">
    <property type="component" value="Unassembled WGS sequence"/>
</dbReference>
<feature type="active site" evidence="14">
    <location>
        <position position="441"/>
    </location>
</feature>
<feature type="domain" description="AAA+ ATPase" evidence="16">
    <location>
        <begin position="209"/>
        <end position="349"/>
    </location>
</feature>
<dbReference type="Pfam" id="PF17862">
    <property type="entry name" value="AAA_lid_3"/>
    <property type="match status" value="1"/>
</dbReference>
<evidence type="ECO:0000256" key="15">
    <source>
        <dbReference type="RuleBase" id="RU003651"/>
    </source>
</evidence>
<dbReference type="GO" id="GO:0004222">
    <property type="term" value="F:metalloendopeptidase activity"/>
    <property type="evidence" value="ECO:0007669"/>
    <property type="project" value="InterPro"/>
</dbReference>
<keyword evidence="18" id="KW-1185">Reference proteome</keyword>
<dbReference type="Pfam" id="PF01434">
    <property type="entry name" value="Peptidase_M41"/>
    <property type="match status" value="1"/>
</dbReference>
<comment type="similarity">
    <text evidence="13 14">In the central section; belongs to the AAA ATPase family.</text>
</comment>